<dbReference type="RefSeq" id="WP_136550763.1">
    <property type="nucleotide sequence ID" value="NZ_CP031094.1"/>
</dbReference>
<evidence type="ECO:0000256" key="1">
    <source>
        <dbReference type="SAM" id="MobiDB-lite"/>
    </source>
</evidence>
<dbReference type="AlphaFoldDB" id="A0A4V1D9B3"/>
<dbReference type="KEGG" id="hmi:soil367_18630"/>
<keyword evidence="3" id="KW-1185">Reference proteome</keyword>
<protein>
    <submittedName>
        <fullName evidence="2">Uncharacterized protein</fullName>
    </submittedName>
</protein>
<evidence type="ECO:0000313" key="2">
    <source>
        <dbReference type="EMBL" id="QCF28090.1"/>
    </source>
</evidence>
<evidence type="ECO:0000313" key="3">
    <source>
        <dbReference type="Proteomes" id="UP000298049"/>
    </source>
</evidence>
<name>A0A4V1D9B3_9ALTE</name>
<dbReference type="EMBL" id="CP031094">
    <property type="protein sequence ID" value="QCF28090.1"/>
    <property type="molecule type" value="Genomic_DNA"/>
</dbReference>
<proteinExistence type="predicted"/>
<dbReference type="Proteomes" id="UP000298049">
    <property type="component" value="Plasmid psoil36-7"/>
</dbReference>
<gene>
    <name evidence="2" type="ORF">soil367_18630</name>
</gene>
<reference evidence="2 3" key="1">
    <citation type="submission" date="2018-07" db="EMBL/GenBank/DDBJ databases">
        <title>Marsedoiliclastica nanhaica gen. nov. sp. nov., a novel marine hydrocarbonoclastic bacterium isolated from an in-situ enriched hydrocarbon-degrading consortium in deep-sea sediment.</title>
        <authorList>
            <person name="Dong C."/>
            <person name="Ma T."/>
            <person name="Liu R."/>
            <person name="Shao Z."/>
        </authorList>
    </citation>
    <scope>NUCLEOTIDE SEQUENCE [LARGE SCALE GENOMIC DNA]</scope>
    <source>
        <strain evidence="3">soil36-7</strain>
        <plasmid evidence="2 3">psoil36-7</plasmid>
    </source>
</reference>
<keyword evidence="2" id="KW-0614">Plasmid</keyword>
<geneLocation type="plasmid" evidence="2 3">
    <name>psoil36-7</name>
</geneLocation>
<dbReference type="GeneID" id="40106901"/>
<sequence length="263" mass="29557">MLIEVIGGLSFIAAASHVAVKAIDRRTTQKGIQTARELDQQERVFGTFASFVNDIPRELVPGPVFEYALHQQSRIAEAISRQSPTPMVWEGNLKDARKLERHYRKGKMAPGPNISELSDRDNARQVHDTLLRVSRVIASADTQAAADLGLHLQEMVRIARVRVPAEYHYRRGVKSSCDNLPGEALTHYRLALSCLTAYLEQDKPGWWHDLKDRVEQSSERARSVRSKQPSRLESEVAALTHKNKANLYDEPPALKLTAEETSS</sequence>
<accession>A0A4V1D9B3</accession>
<organism evidence="2 3">
    <name type="scientific">Hydrocarboniclastica marina</name>
    <dbReference type="NCBI Taxonomy" id="2259620"/>
    <lineage>
        <taxon>Bacteria</taxon>
        <taxon>Pseudomonadati</taxon>
        <taxon>Pseudomonadota</taxon>
        <taxon>Gammaproteobacteria</taxon>
        <taxon>Alteromonadales</taxon>
        <taxon>Alteromonadaceae</taxon>
        <taxon>Hydrocarboniclastica</taxon>
    </lineage>
</organism>
<feature type="region of interest" description="Disordered" evidence="1">
    <location>
        <begin position="242"/>
        <end position="263"/>
    </location>
</feature>